<accession>A0A2J0KYP1</accession>
<comment type="caution">
    <text evidence="3">The sequence shown here is derived from an EMBL/GenBank/DDBJ whole genome shotgun (WGS) entry which is preliminary data.</text>
</comment>
<evidence type="ECO:0000259" key="2">
    <source>
        <dbReference type="PROSITE" id="PS50164"/>
    </source>
</evidence>
<organism evidence="3 4">
    <name type="scientific">Candidatus Aquitaenariimonas noxiae</name>
    <dbReference type="NCBI Taxonomy" id="1974741"/>
    <lineage>
        <taxon>Bacteria</taxon>
        <taxon>Pseudomonadati</taxon>
        <taxon>Candidatus Omnitrophota</taxon>
        <taxon>Candidatus Aquitaenariimonas</taxon>
    </lineage>
</organism>
<sequence length="93" mass="10874">MVNWTLYILQCKGGSLYTGITKDLEKRLKKHDQGSACRYTSPRRPVKLVYKKLFKDESSARRREIEIKQLPRTDKLKLVVQSCVVSRSFKLIT</sequence>
<dbReference type="SUPFAM" id="SSF82771">
    <property type="entry name" value="GIY-YIG endonuclease"/>
    <property type="match status" value="1"/>
</dbReference>
<proteinExistence type="inferred from homology"/>
<protein>
    <recommendedName>
        <fullName evidence="2">GIY-YIG domain-containing protein</fullName>
    </recommendedName>
</protein>
<comment type="similarity">
    <text evidence="1">Belongs to the UPF0213 family.</text>
</comment>
<feature type="domain" description="GIY-YIG" evidence="2">
    <location>
        <begin position="2"/>
        <end position="77"/>
    </location>
</feature>
<dbReference type="AlphaFoldDB" id="A0A2J0KYP1"/>
<dbReference type="EMBL" id="PEWV01000006">
    <property type="protein sequence ID" value="PIU42414.1"/>
    <property type="molecule type" value="Genomic_DNA"/>
</dbReference>
<dbReference type="InterPro" id="IPR050190">
    <property type="entry name" value="UPF0213_domain"/>
</dbReference>
<dbReference type="PANTHER" id="PTHR34477:SF1">
    <property type="entry name" value="UPF0213 PROTEIN YHBQ"/>
    <property type="match status" value="1"/>
</dbReference>
<dbReference type="Proteomes" id="UP000230052">
    <property type="component" value="Unassembled WGS sequence"/>
</dbReference>
<evidence type="ECO:0000313" key="3">
    <source>
        <dbReference type="EMBL" id="PIU42414.1"/>
    </source>
</evidence>
<reference evidence="3 4" key="1">
    <citation type="submission" date="2017-09" db="EMBL/GenBank/DDBJ databases">
        <title>Depth-based differentiation of microbial function through sediment-hosted aquifers and enrichment of novel symbionts in the deep terrestrial subsurface.</title>
        <authorList>
            <person name="Probst A.J."/>
            <person name="Ladd B."/>
            <person name="Jarett J.K."/>
            <person name="Geller-Mcgrath D.E."/>
            <person name="Sieber C.M."/>
            <person name="Emerson J.B."/>
            <person name="Anantharaman K."/>
            <person name="Thomas B.C."/>
            <person name="Malmstrom R."/>
            <person name="Stieglmeier M."/>
            <person name="Klingl A."/>
            <person name="Woyke T."/>
            <person name="Ryan C.M."/>
            <person name="Banfield J.F."/>
        </authorList>
    </citation>
    <scope>NUCLEOTIDE SEQUENCE [LARGE SCALE GENOMIC DNA]</scope>
    <source>
        <strain evidence="3">CG07_land_8_20_14_0_80_42_15</strain>
    </source>
</reference>
<dbReference type="InterPro" id="IPR000305">
    <property type="entry name" value="GIY-YIG_endonuc"/>
</dbReference>
<dbReference type="PROSITE" id="PS50164">
    <property type="entry name" value="GIY_YIG"/>
    <property type="match status" value="1"/>
</dbReference>
<evidence type="ECO:0000256" key="1">
    <source>
        <dbReference type="ARBA" id="ARBA00007435"/>
    </source>
</evidence>
<dbReference type="InterPro" id="IPR035901">
    <property type="entry name" value="GIY-YIG_endonuc_sf"/>
</dbReference>
<dbReference type="Pfam" id="PF01541">
    <property type="entry name" value="GIY-YIG"/>
    <property type="match status" value="1"/>
</dbReference>
<gene>
    <name evidence="3" type="ORF">COS99_00355</name>
</gene>
<dbReference type="CDD" id="cd10456">
    <property type="entry name" value="GIY-YIG_UPF0213"/>
    <property type="match status" value="1"/>
</dbReference>
<evidence type="ECO:0000313" key="4">
    <source>
        <dbReference type="Proteomes" id="UP000230052"/>
    </source>
</evidence>
<name>A0A2J0KYP1_9BACT</name>
<dbReference type="PANTHER" id="PTHR34477">
    <property type="entry name" value="UPF0213 PROTEIN YHBQ"/>
    <property type="match status" value="1"/>
</dbReference>
<dbReference type="Gene3D" id="3.40.1440.10">
    <property type="entry name" value="GIY-YIG endonuclease"/>
    <property type="match status" value="1"/>
</dbReference>